<dbReference type="PANTHER" id="PTHR42648">
    <property type="entry name" value="TRANSPOSASE, PUTATIVE-RELATED"/>
    <property type="match status" value="1"/>
</dbReference>
<keyword evidence="3" id="KW-0255">Endonuclease</keyword>
<dbReference type="PANTHER" id="PTHR42648:SF11">
    <property type="entry name" value="TRANSPOSON TY4-P GAG-POL POLYPROTEIN"/>
    <property type="match status" value="1"/>
</dbReference>
<evidence type="ECO:0000313" key="13">
    <source>
        <dbReference type="RefSeq" id="XP_050941298.1"/>
    </source>
</evidence>
<keyword evidence="1" id="KW-0540">Nuclease</keyword>
<reference evidence="13" key="1">
    <citation type="submission" date="2025-08" db="UniProtKB">
        <authorList>
            <consortium name="RefSeq"/>
        </authorList>
    </citation>
    <scope>IDENTIFICATION</scope>
    <source>
        <tissue evidence="13">Stem</tissue>
    </source>
</reference>
<dbReference type="GeneID" id="127149558"/>
<keyword evidence="8" id="KW-0548">Nucleotidyltransferase</keyword>
<keyword evidence="5" id="KW-0460">Magnesium</keyword>
<organism evidence="12 13">
    <name type="scientific">Cucumis melo</name>
    <name type="common">Muskmelon</name>
    <dbReference type="NCBI Taxonomy" id="3656"/>
    <lineage>
        <taxon>Eukaryota</taxon>
        <taxon>Viridiplantae</taxon>
        <taxon>Streptophyta</taxon>
        <taxon>Embryophyta</taxon>
        <taxon>Tracheophyta</taxon>
        <taxon>Spermatophyta</taxon>
        <taxon>Magnoliopsida</taxon>
        <taxon>eudicotyledons</taxon>
        <taxon>Gunneridae</taxon>
        <taxon>Pentapetalae</taxon>
        <taxon>rosids</taxon>
        <taxon>fabids</taxon>
        <taxon>Cucurbitales</taxon>
        <taxon>Cucurbitaceae</taxon>
        <taxon>Benincaseae</taxon>
        <taxon>Cucumis</taxon>
    </lineage>
</organism>
<gene>
    <name evidence="13" type="primary">LOC127149558</name>
</gene>
<keyword evidence="8" id="KW-0239">DNA-directed DNA polymerase</keyword>
<evidence type="ECO:0000259" key="10">
    <source>
        <dbReference type="Pfam" id="PF13976"/>
    </source>
</evidence>
<feature type="domain" description="Retroviral polymerase SH3-like" evidence="11">
    <location>
        <begin position="200"/>
        <end position="254"/>
    </location>
</feature>
<evidence type="ECO:0000313" key="12">
    <source>
        <dbReference type="Proteomes" id="UP001652600"/>
    </source>
</evidence>
<evidence type="ECO:0000256" key="2">
    <source>
        <dbReference type="ARBA" id="ARBA00022723"/>
    </source>
</evidence>
<evidence type="ECO:0000256" key="5">
    <source>
        <dbReference type="ARBA" id="ARBA00022842"/>
    </source>
</evidence>
<dbReference type="Pfam" id="PF13976">
    <property type="entry name" value="gag_pre-integrs"/>
    <property type="match status" value="1"/>
</dbReference>
<dbReference type="Proteomes" id="UP001652600">
    <property type="component" value="Chromosome 5"/>
</dbReference>
<evidence type="ECO:0000256" key="1">
    <source>
        <dbReference type="ARBA" id="ARBA00022722"/>
    </source>
</evidence>
<dbReference type="InterPro" id="IPR025724">
    <property type="entry name" value="GAG-pre-integrase_dom"/>
</dbReference>
<keyword evidence="12" id="KW-1185">Reference proteome</keyword>
<dbReference type="Pfam" id="PF25597">
    <property type="entry name" value="SH3_retrovirus"/>
    <property type="match status" value="1"/>
</dbReference>
<evidence type="ECO:0000256" key="8">
    <source>
        <dbReference type="ARBA" id="ARBA00022932"/>
    </source>
</evidence>
<evidence type="ECO:0000256" key="4">
    <source>
        <dbReference type="ARBA" id="ARBA00022801"/>
    </source>
</evidence>
<evidence type="ECO:0000259" key="11">
    <source>
        <dbReference type="Pfam" id="PF25597"/>
    </source>
</evidence>
<evidence type="ECO:0000256" key="7">
    <source>
        <dbReference type="ARBA" id="ARBA00022918"/>
    </source>
</evidence>
<keyword evidence="9" id="KW-0233">DNA recombination</keyword>
<keyword evidence="4" id="KW-0378">Hydrolase</keyword>
<evidence type="ECO:0000256" key="6">
    <source>
        <dbReference type="ARBA" id="ARBA00022908"/>
    </source>
</evidence>
<dbReference type="RefSeq" id="XP_050941298.1">
    <property type="nucleotide sequence ID" value="XM_051085341.1"/>
</dbReference>
<keyword evidence="7" id="KW-0695">RNA-directed DNA polymerase</keyword>
<keyword evidence="8" id="KW-0808">Transferase</keyword>
<accession>A0ABM3KU49</accession>
<proteinExistence type="predicted"/>
<protein>
    <submittedName>
        <fullName evidence="13">Uncharacterized protein LOC127149558</fullName>
    </submittedName>
</protein>
<dbReference type="InterPro" id="IPR057670">
    <property type="entry name" value="SH3_retrovirus"/>
</dbReference>
<keyword evidence="6" id="KW-0229">DNA integration</keyword>
<evidence type="ECO:0000256" key="9">
    <source>
        <dbReference type="ARBA" id="ARBA00023172"/>
    </source>
</evidence>
<evidence type="ECO:0000256" key="3">
    <source>
        <dbReference type="ARBA" id="ARBA00022759"/>
    </source>
</evidence>
<dbReference type="InterPro" id="IPR039537">
    <property type="entry name" value="Retrotran_Ty1/copia-like"/>
</dbReference>
<keyword evidence="2" id="KW-0479">Metal-binding</keyword>
<sequence length="255" mass="29604">MKALGSQDVWDIVNNSYEEPEKNTYKGVDQVKKVRLQKLRGDYESLRMKESESVSDYTSRLLAVVNEMKIYGETSCLKDPNWIWHLRFGHLNFDGLRLLAKKDMVKELPYVKHPDQFCEGCLYDKQSRKSFPQESSSRARRLLELVHTDLCGLIKPSLSVVECAVYLSNCSPIKSLWYKTPQQAWRGRKPSIAHLRLFGCMAYAYIPYQKHSKLDDKSENHVFVGYDASLKGYKLYNPVIKKTMISRDVVFDEEA</sequence>
<name>A0ABM3KU49_CUCME</name>
<feature type="domain" description="GAG-pre-integrase" evidence="10">
    <location>
        <begin position="78"/>
        <end position="126"/>
    </location>
</feature>